<evidence type="ECO:0000313" key="2">
    <source>
        <dbReference type="EMBL" id="MBC8317094.1"/>
    </source>
</evidence>
<protein>
    <submittedName>
        <fullName evidence="2">Uncharacterized protein</fullName>
    </submittedName>
</protein>
<proteinExistence type="predicted"/>
<comment type="caution">
    <text evidence="2">The sequence shown here is derived from an EMBL/GenBank/DDBJ whole genome shotgun (WGS) entry which is preliminary data.</text>
</comment>
<dbReference type="Proteomes" id="UP000614424">
    <property type="component" value="Unassembled WGS sequence"/>
</dbReference>
<dbReference type="AlphaFoldDB" id="A0A8J6NDV5"/>
<sequence length="255" mass="27902">MYKRIAVIILTVSLFLLVREGVMSRQEPEAPEPAVEASEKAAPSVGSQSLVSFYPQVPAKLPDLSQGYLFNEERLLASEVKVVEEKVEEPGDGIKLDMDQLFYAGSIIIGDNRKALVSYVDVQTKTAKSAAKSRAKKKDSSKKQYAQLKVNDQLGGYTVTEVEAGHITFERAGKSIEKKLHDSSKVRIKPAARKKVVARRTSTSSPGKKVSLGTPSSRSRPVTSQKARTPKVVQSKRVRTPAGSNVRNIQPPVSR</sequence>
<accession>A0A8J6NDV5</accession>
<name>A0A8J6NDV5_9BACT</name>
<feature type="region of interest" description="Disordered" evidence="1">
    <location>
        <begin position="180"/>
        <end position="255"/>
    </location>
</feature>
<evidence type="ECO:0000256" key="1">
    <source>
        <dbReference type="SAM" id="MobiDB-lite"/>
    </source>
</evidence>
<evidence type="ECO:0000313" key="3">
    <source>
        <dbReference type="Proteomes" id="UP000614424"/>
    </source>
</evidence>
<gene>
    <name evidence="2" type="ORF">H8E41_04255</name>
</gene>
<feature type="compositionally biased region" description="Polar residues" evidence="1">
    <location>
        <begin position="213"/>
        <end position="227"/>
    </location>
</feature>
<organism evidence="2 3">
    <name type="scientific">Candidatus Desulfobia pelagia</name>
    <dbReference type="NCBI Taxonomy" id="2841692"/>
    <lineage>
        <taxon>Bacteria</taxon>
        <taxon>Pseudomonadati</taxon>
        <taxon>Thermodesulfobacteriota</taxon>
        <taxon>Desulfobulbia</taxon>
        <taxon>Desulfobulbales</taxon>
        <taxon>Desulfobulbaceae</taxon>
        <taxon>Candidatus Desulfobia</taxon>
    </lineage>
</organism>
<feature type="compositionally biased region" description="Polar residues" evidence="1">
    <location>
        <begin position="242"/>
        <end position="255"/>
    </location>
</feature>
<dbReference type="EMBL" id="JACNJZ010000069">
    <property type="protein sequence ID" value="MBC8317094.1"/>
    <property type="molecule type" value="Genomic_DNA"/>
</dbReference>
<feature type="compositionally biased region" description="Basic residues" evidence="1">
    <location>
        <begin position="186"/>
        <end position="198"/>
    </location>
</feature>
<reference evidence="2 3" key="1">
    <citation type="submission" date="2020-08" db="EMBL/GenBank/DDBJ databases">
        <title>Bridging the membrane lipid divide: bacteria of the FCB group superphylum have the potential to synthesize archaeal ether lipids.</title>
        <authorList>
            <person name="Villanueva L."/>
            <person name="Von Meijenfeldt F.A.B."/>
            <person name="Westbye A.B."/>
            <person name="Yadav S."/>
            <person name="Hopmans E.C."/>
            <person name="Dutilh B.E."/>
            <person name="Sinninghe Damste J.S."/>
        </authorList>
    </citation>
    <scope>NUCLEOTIDE SEQUENCE [LARGE SCALE GENOMIC DNA]</scope>
    <source>
        <strain evidence="2">NIOZ-UU47</strain>
    </source>
</reference>